<feature type="transmembrane region" description="Helical" evidence="7">
    <location>
        <begin position="306"/>
        <end position="330"/>
    </location>
</feature>
<keyword evidence="5 7" id="KW-1133">Transmembrane helix</keyword>
<sequence length="338" mass="38503">MKHTKRFKQQQQIVFFQSLGALLQSGYDMAQSLDTLFLAHHSWRSWLSDIQKDLAAGQSFSDSLRPYVSLDILLQLRLADQHGNLSESLILIGKNLRQIQRQKNKIKQVMRYPMILLIILGALLVGIKYFISPILNQWQNVDMSENKSLFVSMPFVVTTILLIVSVMVMICWFKISSRKKLLILVKLPIIGAIIRTIVTYQVSQQLTVLLANGLTLPQVLESLSDVPQRKVLSKTASVIIAHAKQYLADGESVENYILRQTYFNESLAGYFARGQAPKIIAKHLSYYAKTQFEMAMRQIDRLINTIQPICFGVIGLSIIGVYMSMLLPMYQSIGRLYQ</sequence>
<feature type="domain" description="Type II secretion system protein GspF" evidence="8">
    <location>
        <begin position="204"/>
        <end position="328"/>
    </location>
</feature>
<evidence type="ECO:0000256" key="2">
    <source>
        <dbReference type="ARBA" id="ARBA00005745"/>
    </source>
</evidence>
<dbReference type="EMBL" id="DQ489736">
    <property type="protein sequence ID" value="ACA82094.1"/>
    <property type="molecule type" value="Genomic_DNA"/>
</dbReference>
<evidence type="ECO:0000256" key="4">
    <source>
        <dbReference type="ARBA" id="ARBA00022692"/>
    </source>
</evidence>
<evidence type="ECO:0000313" key="10">
    <source>
        <dbReference type="Proteomes" id="UP000002166"/>
    </source>
</evidence>
<dbReference type="RefSeq" id="WP_004907502.1">
    <property type="nucleotide sequence ID" value="NC_010471.1"/>
</dbReference>
<evidence type="ECO:0000256" key="6">
    <source>
        <dbReference type="ARBA" id="ARBA00023136"/>
    </source>
</evidence>
<dbReference type="STRING" id="349519.LCK_00261"/>
<feature type="domain" description="Type II secretion system protein GspF" evidence="8">
    <location>
        <begin position="15"/>
        <end position="133"/>
    </location>
</feature>
<keyword evidence="4 7" id="KW-0812">Transmembrane</keyword>
<dbReference type="GeneID" id="61102813"/>
<evidence type="ECO:0000256" key="5">
    <source>
        <dbReference type="ARBA" id="ARBA00022989"/>
    </source>
</evidence>
<dbReference type="Gene3D" id="1.20.81.30">
    <property type="entry name" value="Type II secretion system (T2SS), domain F"/>
    <property type="match status" value="2"/>
</dbReference>
<name>B1MX42_LEUCK</name>
<keyword evidence="6 7" id="KW-0472">Membrane</keyword>
<dbReference type="GO" id="GO:0005886">
    <property type="term" value="C:plasma membrane"/>
    <property type="evidence" value="ECO:0007669"/>
    <property type="project" value="UniProtKB-SubCell"/>
</dbReference>
<keyword evidence="3" id="KW-1003">Cell membrane</keyword>
<dbReference type="InterPro" id="IPR003004">
    <property type="entry name" value="GspF/PilC"/>
</dbReference>
<dbReference type="Proteomes" id="UP000002166">
    <property type="component" value="Chromosome"/>
</dbReference>
<comment type="similarity">
    <text evidence="2">Belongs to the GSP F family.</text>
</comment>
<evidence type="ECO:0000256" key="7">
    <source>
        <dbReference type="SAM" id="Phobius"/>
    </source>
</evidence>
<dbReference type="Pfam" id="PF00482">
    <property type="entry name" value="T2SSF"/>
    <property type="match status" value="2"/>
</dbReference>
<evidence type="ECO:0000313" key="9">
    <source>
        <dbReference type="EMBL" id="ACA82094.1"/>
    </source>
</evidence>
<dbReference type="KEGG" id="lci:LCK_00261"/>
<evidence type="ECO:0000256" key="3">
    <source>
        <dbReference type="ARBA" id="ARBA00022475"/>
    </source>
</evidence>
<dbReference type="eggNOG" id="COG1459">
    <property type="taxonomic scope" value="Bacteria"/>
</dbReference>
<dbReference type="PANTHER" id="PTHR30012:SF0">
    <property type="entry name" value="TYPE II SECRETION SYSTEM PROTEIN F-RELATED"/>
    <property type="match status" value="1"/>
</dbReference>
<evidence type="ECO:0000259" key="8">
    <source>
        <dbReference type="Pfam" id="PF00482"/>
    </source>
</evidence>
<dbReference type="HOGENOM" id="CLU_035032_1_0_9"/>
<gene>
    <name evidence="9" type="ordered locus">LCK_00261</name>
</gene>
<accession>B1MX42</accession>
<dbReference type="OrthoDB" id="2145980at2"/>
<dbReference type="AlphaFoldDB" id="B1MX42"/>
<comment type="subcellular location">
    <subcellularLocation>
        <location evidence="1">Cell membrane</location>
        <topology evidence="1">Multi-pass membrane protein</topology>
    </subcellularLocation>
</comment>
<feature type="transmembrane region" description="Helical" evidence="7">
    <location>
        <begin position="151"/>
        <end position="173"/>
    </location>
</feature>
<dbReference type="PANTHER" id="PTHR30012">
    <property type="entry name" value="GENERAL SECRETION PATHWAY PROTEIN"/>
    <property type="match status" value="1"/>
</dbReference>
<feature type="transmembrane region" description="Helical" evidence="7">
    <location>
        <begin position="109"/>
        <end position="131"/>
    </location>
</feature>
<evidence type="ECO:0000256" key="1">
    <source>
        <dbReference type="ARBA" id="ARBA00004651"/>
    </source>
</evidence>
<protein>
    <submittedName>
        <fullName evidence="9">Type II secretory pathway, component PulF</fullName>
    </submittedName>
</protein>
<dbReference type="InterPro" id="IPR018076">
    <property type="entry name" value="T2SS_GspF_dom"/>
</dbReference>
<keyword evidence="10" id="KW-1185">Reference proteome</keyword>
<dbReference type="InterPro" id="IPR042094">
    <property type="entry name" value="T2SS_GspF_sf"/>
</dbReference>
<proteinExistence type="inferred from homology"/>
<organism evidence="9 10">
    <name type="scientific">Leuconostoc citreum (strain KM20)</name>
    <dbReference type="NCBI Taxonomy" id="349519"/>
    <lineage>
        <taxon>Bacteria</taxon>
        <taxon>Bacillati</taxon>
        <taxon>Bacillota</taxon>
        <taxon>Bacilli</taxon>
        <taxon>Lactobacillales</taxon>
        <taxon>Lactobacillaceae</taxon>
        <taxon>Leuconostoc</taxon>
    </lineage>
</organism>
<reference evidence="9 10" key="1">
    <citation type="journal article" date="2008" name="J. Bacteriol.">
        <title>Complete genome sequence of Leuconostoc citreum KM20.</title>
        <authorList>
            <person name="Kim J.F."/>
            <person name="Jeong H."/>
            <person name="Lee J.-S."/>
            <person name="Choi S.-H."/>
            <person name="Ha M."/>
            <person name="Hur C.-G."/>
            <person name="Kim J.-S."/>
            <person name="Lee S."/>
            <person name="Park H.-S."/>
            <person name="Park Y.-H."/>
            <person name="Oh T.K."/>
        </authorList>
    </citation>
    <scope>NUCLEOTIDE SEQUENCE [LARGE SCALE GENOMIC DNA]</scope>
    <source>
        <strain evidence="9 10">KM20</strain>
    </source>
</reference>